<evidence type="ECO:0000259" key="2">
    <source>
        <dbReference type="PROSITE" id="PS51740"/>
    </source>
</evidence>
<evidence type="ECO:0000313" key="4">
    <source>
        <dbReference type="Proteomes" id="UP000239833"/>
    </source>
</evidence>
<geneLocation type="plasmid" evidence="3">
    <name>unnamed2</name>
</geneLocation>
<evidence type="ECO:0000313" key="3">
    <source>
        <dbReference type="EMBL" id="AVF28936.1"/>
    </source>
</evidence>
<dbReference type="InterPro" id="IPR037914">
    <property type="entry name" value="SpoVT-AbrB_sf"/>
</dbReference>
<keyword evidence="1" id="KW-0238">DNA-binding</keyword>
<keyword evidence="3" id="KW-0614">Plasmid</keyword>
<dbReference type="GO" id="GO:0003677">
    <property type="term" value="F:DNA binding"/>
    <property type="evidence" value="ECO:0007669"/>
    <property type="project" value="UniProtKB-UniRule"/>
</dbReference>
<dbReference type="EMBL" id="CP019657">
    <property type="protein sequence ID" value="AVF28936.1"/>
    <property type="molecule type" value="Genomic_DNA"/>
</dbReference>
<dbReference type="GeneID" id="64221091"/>
<feature type="domain" description="SpoVT-AbrB" evidence="2">
    <location>
        <begin position="11"/>
        <end position="56"/>
    </location>
</feature>
<dbReference type="AlphaFoldDB" id="A0A2L1U7M9"/>
<gene>
    <name evidence="3" type="primary">abrB2</name>
    <name evidence="3" type="ORF">ERICIII_04934</name>
</gene>
<evidence type="ECO:0000256" key="1">
    <source>
        <dbReference type="PROSITE-ProRule" id="PRU01076"/>
    </source>
</evidence>
<organism evidence="3 4">
    <name type="scientific">Paenibacillus larvae subsp. larvae</name>
    <dbReference type="NCBI Taxonomy" id="147375"/>
    <lineage>
        <taxon>Bacteria</taxon>
        <taxon>Bacillati</taxon>
        <taxon>Bacillota</taxon>
        <taxon>Bacilli</taxon>
        <taxon>Bacillales</taxon>
        <taxon>Paenibacillaceae</taxon>
        <taxon>Paenibacillus</taxon>
    </lineage>
</organism>
<proteinExistence type="predicted"/>
<sequence>MEINENSYVTGMIRNIDPLGRIVLPKEIRRVLALDVGDPYELCPSERGIKARKYSLHTCTFCRKEDKRNVSFLGKEICRECMESLPQPDLESKMRHSVKSKKTLDKLLLLNQLMQKHPKANQTELAEMMGITQSRVNQLKKIIETFNK</sequence>
<dbReference type="SUPFAM" id="SSF89447">
    <property type="entry name" value="AbrB/MazE/MraZ-like"/>
    <property type="match status" value="1"/>
</dbReference>
<accession>A0A2L1U7M9</accession>
<dbReference type="RefSeq" id="WP_077997735.1">
    <property type="nucleotide sequence ID" value="NZ_CP019660.1"/>
</dbReference>
<dbReference type="InterPro" id="IPR010982">
    <property type="entry name" value="Lambda_DNA-bd_dom_sf"/>
</dbReference>
<dbReference type="Gene3D" id="1.10.260.40">
    <property type="entry name" value="lambda repressor-like DNA-binding domains"/>
    <property type="match status" value="1"/>
</dbReference>
<dbReference type="Proteomes" id="UP000239833">
    <property type="component" value="Plasmid unnamed2"/>
</dbReference>
<dbReference type="Gene3D" id="2.10.260.10">
    <property type="match status" value="1"/>
</dbReference>
<protein>
    <submittedName>
        <fullName evidence="3">Transition state regulatory protein AbrB</fullName>
    </submittedName>
</protein>
<dbReference type="PROSITE" id="PS51740">
    <property type="entry name" value="SPOVT_ABRB"/>
    <property type="match status" value="1"/>
</dbReference>
<reference evidence="4" key="1">
    <citation type="submission" date="2017-02" db="EMBL/GenBank/DDBJ databases">
        <title>Delineation of Paenibacillus larvae strains originating from foulbrood outbreaks.</title>
        <authorList>
            <person name="Beims H."/>
            <person name="Bunk B."/>
            <person name="Sproeer C."/>
            <person name="Mohr K.I."/>
            <person name="Pradella S."/>
            <person name="Guenther G."/>
            <person name="Rohde M."/>
            <person name="von der Ohe W."/>
            <person name="Steinert M."/>
        </authorList>
    </citation>
    <scope>NUCLEOTIDE SEQUENCE [LARGE SCALE GENOMIC DNA]</scope>
    <source>
        <strain evidence="4">Eric_III</strain>
        <plasmid evidence="4">Plasmid unnamed2</plasmid>
    </source>
</reference>
<name>A0A2L1U7M9_9BACL</name>
<dbReference type="InterPro" id="IPR007159">
    <property type="entry name" value="SpoVT-AbrB_dom"/>
</dbReference>